<feature type="region of interest" description="Disordered" evidence="1">
    <location>
        <begin position="1"/>
        <end position="25"/>
    </location>
</feature>
<name>A0A6L2MG28_TANCI</name>
<organism evidence="2">
    <name type="scientific">Tanacetum cinerariifolium</name>
    <name type="common">Dalmatian daisy</name>
    <name type="synonym">Chrysanthemum cinerariifolium</name>
    <dbReference type="NCBI Taxonomy" id="118510"/>
    <lineage>
        <taxon>Eukaryota</taxon>
        <taxon>Viridiplantae</taxon>
        <taxon>Streptophyta</taxon>
        <taxon>Embryophyta</taxon>
        <taxon>Tracheophyta</taxon>
        <taxon>Spermatophyta</taxon>
        <taxon>Magnoliopsida</taxon>
        <taxon>eudicotyledons</taxon>
        <taxon>Gunneridae</taxon>
        <taxon>Pentapetalae</taxon>
        <taxon>asterids</taxon>
        <taxon>campanulids</taxon>
        <taxon>Asterales</taxon>
        <taxon>Asteraceae</taxon>
        <taxon>Asteroideae</taxon>
        <taxon>Anthemideae</taxon>
        <taxon>Anthemidinae</taxon>
        <taxon>Tanacetum</taxon>
    </lineage>
</organism>
<reference evidence="2" key="1">
    <citation type="journal article" date="2019" name="Sci. Rep.">
        <title>Draft genome of Tanacetum cinerariifolium, the natural source of mosquito coil.</title>
        <authorList>
            <person name="Yamashiro T."/>
            <person name="Shiraishi A."/>
            <person name="Satake H."/>
            <person name="Nakayama K."/>
        </authorList>
    </citation>
    <scope>NUCLEOTIDE SEQUENCE</scope>
</reference>
<evidence type="ECO:0000256" key="1">
    <source>
        <dbReference type="SAM" id="MobiDB-lite"/>
    </source>
</evidence>
<evidence type="ECO:0000313" key="2">
    <source>
        <dbReference type="EMBL" id="GEU71424.1"/>
    </source>
</evidence>
<proteinExistence type="predicted"/>
<protein>
    <submittedName>
        <fullName evidence="2">Uncharacterized protein</fullName>
    </submittedName>
</protein>
<dbReference type="EMBL" id="BKCJ010006303">
    <property type="protein sequence ID" value="GEU71424.1"/>
    <property type="molecule type" value="Genomic_DNA"/>
</dbReference>
<accession>A0A6L2MG28</accession>
<comment type="caution">
    <text evidence="2">The sequence shown here is derived from an EMBL/GenBank/DDBJ whole genome shotgun (WGS) entry which is preliminary data.</text>
</comment>
<feature type="region of interest" description="Disordered" evidence="1">
    <location>
        <begin position="55"/>
        <end position="134"/>
    </location>
</feature>
<gene>
    <name evidence="2" type="ORF">Tci_043402</name>
</gene>
<feature type="compositionally biased region" description="Acidic residues" evidence="1">
    <location>
        <begin position="75"/>
        <end position="121"/>
    </location>
</feature>
<sequence length="341" mass="38061">MSSDDALSAALEQAPPSPEYVPDPMELEDQVPVYVSKPYYQVYLASSDDGILVEDQSLPADASPVTLSPGYIADFDPEEDEEDHEEDPADGGDDDDDESFDDGDDDEDDDVEKDEEEEEDEHLAPTDSTAVASPAVDHVPSAEKTELFETDEFVATPPHAYHITPRMYVRTQTPIPFPSEEEVARLLALPKPPLSPLTPLSSPPTWTPSLLHMSLHAPSTSRRADIPEADMPLRKRLLLTALTPRFEDAQTDRAAVRAEIEVFMRERLAYERERESSETRQALARSEAHNKALEARIGVSETQAYRHEWQRQDTDDHATRAIMRIQALKVGARADTLEDSV</sequence>
<dbReference type="AlphaFoldDB" id="A0A6L2MG28"/>